<protein>
    <recommendedName>
        <fullName evidence="4">PROP1-like PPR domain-containing protein</fullName>
    </recommendedName>
</protein>
<accession>A0AAP0EXR9</accession>
<reference evidence="5 6" key="1">
    <citation type="submission" date="2024-01" db="EMBL/GenBank/DDBJ databases">
        <title>Genome assemblies of Stephania.</title>
        <authorList>
            <person name="Yang L."/>
        </authorList>
    </citation>
    <scope>NUCLEOTIDE SEQUENCE [LARGE SCALE GENOMIC DNA]</scope>
    <source>
        <strain evidence="5">JXDWG</strain>
        <tissue evidence="5">Leaf</tissue>
    </source>
</reference>
<feature type="repeat" description="PPR" evidence="3">
    <location>
        <begin position="211"/>
        <end position="245"/>
    </location>
</feature>
<sequence length="419" mass="47162">MVGYVLRAYSTLINRGLCPKFPAQSFTTSTTSSISNHPFLSKLLRGSISDVKAALDASDASIIQANDNASFWQSLVSSLNYSSPQKAQLVLEWKLEKLMKEDEIDQNKYSELIAFCGKVRNISFAMEVFSLMEAHGIRPTSTTFNSLISACLCSGNLVTAISLFEIMDRSENCKPNLASYTAFITHYSKQGDSKSMSLWYSAIKEAGFAPNIQTYESLIAGSIKSKQLNDANKFYEEMMMSGVTPSASIMEKMIEVLCQERIMVRTKQFVKFLLDGGWSLNVKMMNKLLHLYSELGGVEEMEELLKVLISSKEDIEILSQVHSEIIRIYAMLDRLDDMEFSIGRMFKQGLSFTCPDDVEKIIGSYFRRSAHGRLELFLERIHGSYKLPRSAYNLLIAGYEKAGLQEKLAVLKEQMLDCS</sequence>
<dbReference type="InterPro" id="IPR002885">
    <property type="entry name" value="PPR_rpt"/>
</dbReference>
<dbReference type="EMBL" id="JBBNAG010000010">
    <property type="protein sequence ID" value="KAK9101006.1"/>
    <property type="molecule type" value="Genomic_DNA"/>
</dbReference>
<dbReference type="InterPro" id="IPR011990">
    <property type="entry name" value="TPR-like_helical_dom_sf"/>
</dbReference>
<dbReference type="InterPro" id="IPR044179">
    <property type="entry name" value="PPR5-like"/>
</dbReference>
<evidence type="ECO:0000256" key="3">
    <source>
        <dbReference type="PROSITE-ProRule" id="PRU00708"/>
    </source>
</evidence>
<name>A0AAP0EXR9_9MAGN</name>
<gene>
    <name evidence="5" type="ORF">Scep_024436</name>
</gene>
<evidence type="ECO:0000313" key="5">
    <source>
        <dbReference type="EMBL" id="KAK9101006.1"/>
    </source>
</evidence>
<comment type="caution">
    <text evidence="5">The sequence shown here is derived from an EMBL/GenBank/DDBJ whole genome shotgun (WGS) entry which is preliminary data.</text>
</comment>
<evidence type="ECO:0000256" key="2">
    <source>
        <dbReference type="ARBA" id="ARBA00022737"/>
    </source>
</evidence>
<evidence type="ECO:0000256" key="1">
    <source>
        <dbReference type="ARBA" id="ARBA00007626"/>
    </source>
</evidence>
<dbReference type="InterPro" id="IPR033443">
    <property type="entry name" value="PROP1-like_PPR_dom"/>
</dbReference>
<dbReference type="PANTHER" id="PTHR47874">
    <property type="entry name" value="EXPRESSED PROTEIN"/>
    <property type="match status" value="1"/>
</dbReference>
<dbReference type="NCBIfam" id="TIGR00756">
    <property type="entry name" value="PPR"/>
    <property type="match status" value="3"/>
</dbReference>
<feature type="repeat" description="PPR" evidence="3">
    <location>
        <begin position="105"/>
        <end position="139"/>
    </location>
</feature>
<evidence type="ECO:0000259" key="4">
    <source>
        <dbReference type="Pfam" id="PF17177"/>
    </source>
</evidence>
<keyword evidence="6" id="KW-1185">Reference proteome</keyword>
<keyword evidence="2" id="KW-0677">Repeat</keyword>
<dbReference type="Gene3D" id="1.25.40.10">
    <property type="entry name" value="Tetratricopeptide repeat domain"/>
    <property type="match status" value="1"/>
</dbReference>
<evidence type="ECO:0000313" key="6">
    <source>
        <dbReference type="Proteomes" id="UP001419268"/>
    </source>
</evidence>
<dbReference type="Pfam" id="PF17177">
    <property type="entry name" value="PPR_long"/>
    <property type="match status" value="1"/>
</dbReference>
<organism evidence="5 6">
    <name type="scientific">Stephania cephalantha</name>
    <dbReference type="NCBI Taxonomy" id="152367"/>
    <lineage>
        <taxon>Eukaryota</taxon>
        <taxon>Viridiplantae</taxon>
        <taxon>Streptophyta</taxon>
        <taxon>Embryophyta</taxon>
        <taxon>Tracheophyta</taxon>
        <taxon>Spermatophyta</taxon>
        <taxon>Magnoliopsida</taxon>
        <taxon>Ranunculales</taxon>
        <taxon>Menispermaceae</taxon>
        <taxon>Menispermoideae</taxon>
        <taxon>Cissampelideae</taxon>
        <taxon>Stephania</taxon>
    </lineage>
</organism>
<feature type="domain" description="PROP1-like PPR" evidence="4">
    <location>
        <begin position="105"/>
        <end position="255"/>
    </location>
</feature>
<dbReference type="AlphaFoldDB" id="A0AAP0EXR9"/>
<dbReference type="GO" id="GO:0003729">
    <property type="term" value="F:mRNA binding"/>
    <property type="evidence" value="ECO:0007669"/>
    <property type="project" value="InterPro"/>
</dbReference>
<dbReference type="PROSITE" id="PS51375">
    <property type="entry name" value="PPR"/>
    <property type="match status" value="2"/>
</dbReference>
<comment type="similarity">
    <text evidence="1">Belongs to the PPR family. P subfamily.</text>
</comment>
<dbReference type="PANTHER" id="PTHR47874:SF4">
    <property type="entry name" value="EXPRESSED PROTEIN"/>
    <property type="match status" value="1"/>
</dbReference>
<proteinExistence type="inferred from homology"/>
<dbReference type="Proteomes" id="UP001419268">
    <property type="component" value="Unassembled WGS sequence"/>
</dbReference>